<evidence type="ECO:0000313" key="2">
    <source>
        <dbReference type="Proteomes" id="UP000198287"/>
    </source>
</evidence>
<sequence>MKEEQFNQLPSQGTIYSVGRLGSHLIIGTGNYGKIYAHIWASIMQQLPLQNLPYECDIISIDAYIDAFPVLAVAYVQKCNASTNGAIPDGMGKGGFVTSHLNIYSTWISVDQDSPTSTSSTSSDGSRIKSTFHPKEEFHSSQFELLAQNCTNFLLDYIPYHLYHIPVVKENGNFGNILLISGSDKKIHSYEADEDNLTFIEVPVKTYFPELAQTFPSICTRILIQPVNELTRRITMCGLESGNLLIWVVTSKFHRRRRMDSETTVTSGSITPSKSIHDAFEGMSISETKDTTSTSRARDIIQLWEKSNKSTNHVTKSDESSPESACAEDGECMTDSMLESLDESFETIEHYYEGLITSIKSYTDGFSLNIIVASALSPTYVYTNVIEEHFRAGSPLKFSSRWDAVECCCVEDVDRDGENEIIIGTFGCALLVYKYMDEILPEWVIVCKRILPRNILAIEFVSPDLLVVTGLGLHVINYDTSAYFTNRPGTTTTTANHPQPIQ</sequence>
<dbReference type="GO" id="GO:0051015">
    <property type="term" value="F:actin filament binding"/>
    <property type="evidence" value="ECO:0007669"/>
    <property type="project" value="TreeGrafter"/>
</dbReference>
<dbReference type="PANTHER" id="PTHR15435">
    <property type="entry name" value="KICSTOR COMPLEX PROTEIN KAPTIN"/>
    <property type="match status" value="1"/>
</dbReference>
<dbReference type="GO" id="GO:0007015">
    <property type="term" value="P:actin filament organization"/>
    <property type="evidence" value="ECO:0007669"/>
    <property type="project" value="InterPro"/>
</dbReference>
<proteinExistence type="predicted"/>
<dbReference type="GO" id="GO:0015629">
    <property type="term" value="C:actin cytoskeleton"/>
    <property type="evidence" value="ECO:0007669"/>
    <property type="project" value="InterPro"/>
</dbReference>
<organism evidence="1 2">
    <name type="scientific">Folsomia candida</name>
    <name type="common">Springtail</name>
    <dbReference type="NCBI Taxonomy" id="158441"/>
    <lineage>
        <taxon>Eukaryota</taxon>
        <taxon>Metazoa</taxon>
        <taxon>Ecdysozoa</taxon>
        <taxon>Arthropoda</taxon>
        <taxon>Hexapoda</taxon>
        <taxon>Collembola</taxon>
        <taxon>Entomobryomorpha</taxon>
        <taxon>Isotomoidea</taxon>
        <taxon>Isotomidae</taxon>
        <taxon>Proisotominae</taxon>
        <taxon>Folsomia</taxon>
    </lineage>
</organism>
<dbReference type="GO" id="GO:0030027">
    <property type="term" value="C:lamellipodium"/>
    <property type="evidence" value="ECO:0007669"/>
    <property type="project" value="TreeGrafter"/>
</dbReference>
<dbReference type="EMBL" id="LNIX01000003">
    <property type="protein sequence ID" value="OXA58848.1"/>
    <property type="molecule type" value="Genomic_DNA"/>
</dbReference>
<dbReference type="Proteomes" id="UP000198287">
    <property type="component" value="Unassembled WGS sequence"/>
</dbReference>
<name>A0A226ENQ8_FOLCA</name>
<dbReference type="GO" id="GO:1904262">
    <property type="term" value="P:negative regulation of TORC1 signaling"/>
    <property type="evidence" value="ECO:0007669"/>
    <property type="project" value="TreeGrafter"/>
</dbReference>
<dbReference type="GO" id="GO:0034198">
    <property type="term" value="P:cellular response to amino acid starvation"/>
    <property type="evidence" value="ECO:0007669"/>
    <property type="project" value="TreeGrafter"/>
</dbReference>
<comment type="caution">
    <text evidence="1">The sequence shown here is derived from an EMBL/GenBank/DDBJ whole genome shotgun (WGS) entry which is preliminary data.</text>
</comment>
<accession>A0A226ENQ8</accession>
<dbReference type="AlphaFoldDB" id="A0A226ENQ8"/>
<protein>
    <submittedName>
        <fullName evidence="1">Kaptin</fullName>
    </submittedName>
</protein>
<dbReference type="OrthoDB" id="10267127at2759"/>
<keyword evidence="2" id="KW-1185">Reference proteome</keyword>
<reference evidence="1 2" key="1">
    <citation type="submission" date="2015-12" db="EMBL/GenBank/DDBJ databases">
        <title>The genome of Folsomia candida.</title>
        <authorList>
            <person name="Faddeeva A."/>
            <person name="Derks M.F."/>
            <person name="Anvar Y."/>
            <person name="Smit S."/>
            <person name="Van Straalen N."/>
            <person name="Roelofs D."/>
        </authorList>
    </citation>
    <scope>NUCLEOTIDE SEQUENCE [LARGE SCALE GENOMIC DNA]</scope>
    <source>
        <strain evidence="1 2">VU population</strain>
        <tissue evidence="1">Whole body</tissue>
    </source>
</reference>
<dbReference type="InterPro" id="IPR029982">
    <property type="entry name" value="Kptn"/>
</dbReference>
<evidence type="ECO:0000313" key="1">
    <source>
        <dbReference type="EMBL" id="OXA58848.1"/>
    </source>
</evidence>
<dbReference type="PANTHER" id="PTHR15435:SF2">
    <property type="entry name" value="KICSTOR COMPLEX PROTEIN KAPTIN"/>
    <property type="match status" value="1"/>
</dbReference>
<dbReference type="STRING" id="158441.A0A226ENQ8"/>
<gene>
    <name evidence="1" type="ORF">Fcan01_07818</name>
</gene>